<evidence type="ECO:0000256" key="3">
    <source>
        <dbReference type="ARBA" id="ARBA00022692"/>
    </source>
</evidence>
<dbReference type="CDD" id="cd07325">
    <property type="entry name" value="M48_Ste24p_like"/>
    <property type="match status" value="1"/>
</dbReference>
<keyword evidence="4" id="KW-0479">Metal-binding</keyword>
<comment type="similarity">
    <text evidence="10">Belongs to the peptidase M48 family.</text>
</comment>
<dbReference type="Gene3D" id="3.30.2010.10">
    <property type="entry name" value="Metalloproteases ('zincins'), catalytic domain"/>
    <property type="match status" value="1"/>
</dbReference>
<evidence type="ECO:0000256" key="11">
    <source>
        <dbReference type="SAM" id="Phobius"/>
    </source>
</evidence>
<dbReference type="GO" id="GO:0008233">
    <property type="term" value="F:peptidase activity"/>
    <property type="evidence" value="ECO:0007669"/>
    <property type="project" value="UniProtKB-KW"/>
</dbReference>
<accession>A0ABU0AZ08</accession>
<protein>
    <submittedName>
        <fullName evidence="13">Zn-dependent protease with chaperone function</fullName>
    </submittedName>
</protein>
<keyword evidence="7 11" id="KW-1133">Transmembrane helix</keyword>
<comment type="cofactor">
    <cofactor evidence="10">
        <name>Zn(2+)</name>
        <dbReference type="ChEBI" id="CHEBI:29105"/>
    </cofactor>
    <text evidence="10">Binds 1 zinc ion per subunit.</text>
</comment>
<organism evidence="13 14">
    <name type="scientific">Desulfofundulus luciae</name>
    <dbReference type="NCBI Taxonomy" id="74702"/>
    <lineage>
        <taxon>Bacteria</taxon>
        <taxon>Bacillati</taxon>
        <taxon>Bacillota</taxon>
        <taxon>Clostridia</taxon>
        <taxon>Eubacteriales</taxon>
        <taxon>Peptococcaceae</taxon>
        <taxon>Desulfofundulus</taxon>
    </lineage>
</organism>
<evidence type="ECO:0000256" key="1">
    <source>
        <dbReference type="ARBA" id="ARBA00022475"/>
    </source>
</evidence>
<evidence type="ECO:0000256" key="6">
    <source>
        <dbReference type="ARBA" id="ARBA00022833"/>
    </source>
</evidence>
<dbReference type="InterPro" id="IPR001915">
    <property type="entry name" value="Peptidase_M48"/>
</dbReference>
<dbReference type="EMBL" id="JAUSUX010000004">
    <property type="protein sequence ID" value="MDQ0285704.1"/>
    <property type="molecule type" value="Genomic_DNA"/>
</dbReference>
<evidence type="ECO:0000256" key="10">
    <source>
        <dbReference type="RuleBase" id="RU003983"/>
    </source>
</evidence>
<evidence type="ECO:0000313" key="13">
    <source>
        <dbReference type="EMBL" id="MDQ0285704.1"/>
    </source>
</evidence>
<evidence type="ECO:0000313" key="14">
    <source>
        <dbReference type="Proteomes" id="UP001225644"/>
    </source>
</evidence>
<keyword evidence="2 10" id="KW-0645">Protease</keyword>
<keyword evidence="8 10" id="KW-0482">Metalloprotease</keyword>
<dbReference type="InterPro" id="IPR050083">
    <property type="entry name" value="HtpX_protease"/>
</dbReference>
<dbReference type="PANTHER" id="PTHR43221">
    <property type="entry name" value="PROTEASE HTPX"/>
    <property type="match status" value="1"/>
</dbReference>
<sequence>MLNLSALRHEKEALYLTIGSIVGGVVWLGLVIWWLIGVILSFGVMLFGTIFYLIILTFVYWLTGQYFKAQVFGNAVRVSKEQFPKVAEIVEEIARELNLTEVPDVFVLSGQGALNALAIRFLSGRYVLLYGELVDLILRRSAYEELKMIIGHELAHHALGHVSIWKNFLLFPSRLIPFLGAAYSRACELSADRVGMILAGNSKAAGRALLALTLGSEALAAAVDPEAFTAQEKFVPPVMGFIYELYATHPRMTRRIIELKEYERRLALTPGLVSGPVYPTLAGAPGKAASQTFTPPVEPLKEIAAGKEESFCPDCGHEFSPGDLFCQNCGRKRS</sequence>
<dbReference type="GO" id="GO:0006508">
    <property type="term" value="P:proteolysis"/>
    <property type="evidence" value="ECO:0007669"/>
    <property type="project" value="UniProtKB-KW"/>
</dbReference>
<feature type="domain" description="Peptidase M48" evidence="12">
    <location>
        <begin position="82"/>
        <end position="162"/>
    </location>
</feature>
<keyword evidence="5 10" id="KW-0378">Hydrolase</keyword>
<evidence type="ECO:0000259" key="12">
    <source>
        <dbReference type="Pfam" id="PF01435"/>
    </source>
</evidence>
<feature type="transmembrane region" description="Helical" evidence="11">
    <location>
        <begin position="42"/>
        <end position="62"/>
    </location>
</feature>
<keyword evidence="1" id="KW-1003">Cell membrane</keyword>
<evidence type="ECO:0000256" key="5">
    <source>
        <dbReference type="ARBA" id="ARBA00022801"/>
    </source>
</evidence>
<dbReference type="Pfam" id="PF01435">
    <property type="entry name" value="Peptidase_M48"/>
    <property type="match status" value="2"/>
</dbReference>
<keyword evidence="14" id="KW-1185">Reference proteome</keyword>
<reference evidence="13 14" key="1">
    <citation type="submission" date="2023-07" db="EMBL/GenBank/DDBJ databases">
        <title>Genomic Encyclopedia of Type Strains, Phase IV (KMG-IV): sequencing the most valuable type-strain genomes for metagenomic binning, comparative biology and taxonomic classification.</title>
        <authorList>
            <person name="Goeker M."/>
        </authorList>
    </citation>
    <scope>NUCLEOTIDE SEQUENCE [LARGE SCALE GENOMIC DNA]</scope>
    <source>
        <strain evidence="13 14">DSM 12396</strain>
    </source>
</reference>
<dbReference type="PANTHER" id="PTHR43221:SF2">
    <property type="entry name" value="PROTEASE HTPX HOMOLOG"/>
    <property type="match status" value="1"/>
</dbReference>
<proteinExistence type="inferred from homology"/>
<comment type="caution">
    <text evidence="13">The sequence shown here is derived from an EMBL/GenBank/DDBJ whole genome shotgun (WGS) entry which is preliminary data.</text>
</comment>
<evidence type="ECO:0000256" key="8">
    <source>
        <dbReference type="ARBA" id="ARBA00023049"/>
    </source>
</evidence>
<feature type="domain" description="Peptidase M48" evidence="12">
    <location>
        <begin position="173"/>
        <end position="262"/>
    </location>
</feature>
<keyword evidence="9 11" id="KW-0472">Membrane</keyword>
<evidence type="ECO:0000256" key="7">
    <source>
        <dbReference type="ARBA" id="ARBA00022989"/>
    </source>
</evidence>
<keyword evidence="6 10" id="KW-0862">Zinc</keyword>
<dbReference type="Proteomes" id="UP001225644">
    <property type="component" value="Unassembled WGS sequence"/>
</dbReference>
<keyword evidence="3 11" id="KW-0812">Transmembrane</keyword>
<evidence type="ECO:0000256" key="9">
    <source>
        <dbReference type="ARBA" id="ARBA00023136"/>
    </source>
</evidence>
<feature type="transmembrane region" description="Helical" evidence="11">
    <location>
        <begin position="12"/>
        <end position="36"/>
    </location>
</feature>
<evidence type="ECO:0000256" key="4">
    <source>
        <dbReference type="ARBA" id="ARBA00022723"/>
    </source>
</evidence>
<name>A0ABU0AZ08_9FIRM</name>
<gene>
    <name evidence="13" type="ORF">J2Z49_000808</name>
</gene>
<dbReference type="RefSeq" id="WP_307400031.1">
    <property type="nucleotide sequence ID" value="NZ_JAUSUX010000004.1"/>
</dbReference>
<evidence type="ECO:0000256" key="2">
    <source>
        <dbReference type="ARBA" id="ARBA00022670"/>
    </source>
</evidence>